<dbReference type="Proteomes" id="UP000517916">
    <property type="component" value="Unassembled WGS sequence"/>
</dbReference>
<keyword evidence="2 4" id="KW-0547">Nucleotide-binding</keyword>
<keyword evidence="7" id="KW-1185">Reference proteome</keyword>
<dbReference type="Gene3D" id="3.30.470.20">
    <property type="entry name" value="ATP-grasp fold, B domain"/>
    <property type="match status" value="1"/>
</dbReference>
<organism evidence="6 7">
    <name type="scientific">Kutzneria viridogrisea</name>
    <dbReference type="NCBI Taxonomy" id="47990"/>
    <lineage>
        <taxon>Bacteria</taxon>
        <taxon>Bacillati</taxon>
        <taxon>Actinomycetota</taxon>
        <taxon>Actinomycetes</taxon>
        <taxon>Pseudonocardiales</taxon>
        <taxon>Pseudonocardiaceae</taxon>
        <taxon>Kutzneria</taxon>
    </lineage>
</organism>
<comment type="caution">
    <text evidence="6">The sequence shown here is derived from an EMBL/GenBank/DDBJ whole genome shotgun (WGS) entry which is preliminary data.</text>
</comment>
<evidence type="ECO:0000256" key="2">
    <source>
        <dbReference type="ARBA" id="ARBA00022741"/>
    </source>
</evidence>
<reference evidence="6 7" key="1">
    <citation type="submission" date="2020-08" db="EMBL/GenBank/DDBJ databases">
        <title>Genomic Encyclopedia of Archaeal and Bacterial Type Strains, Phase II (KMG-II): from individual species to whole genera.</title>
        <authorList>
            <person name="Goeker M."/>
        </authorList>
    </citation>
    <scope>NUCLEOTIDE SEQUENCE [LARGE SCALE GENOMIC DNA]</scope>
    <source>
        <strain evidence="6 7">DSM 43850</strain>
    </source>
</reference>
<evidence type="ECO:0000259" key="5">
    <source>
        <dbReference type="PROSITE" id="PS50975"/>
    </source>
</evidence>
<sequence length="422" mass="45178">MSTARRPAVIVDPYSSGALFAPAFQQAGVPVLALVSSPVPPQVYAASFRPQDYPEVITHHGDLAQTQRRLRELDPLCVLPGCESGVELADRLTAAVLPEQANVPELTDARRHKGAMAEAVARAGLPTIPQICTDDPGRVAAWIAESGLAGRDLVVKPPKSAGTDGVTKVPGGRGWQQVFEGQIGRPNRLGLVNEQLLVQEYAVGTEYVVDLFSHGGEHTVADVCRYGKVDNGVHMAVYESLVWLAPEDPVVPVVTAYAKQVLDAVGLWYGTAHVELMLTADGPRLIEVGVRPHGGGHPRYCRAATGDSQVDRAVRYFTGQGEIPGDYQLRRHVRVVFLMSRTAGVVRSAASLSAIGELASHHESVINVRAGDRIGVTEDLFATFDLGFVVLAHPDREQVLADEAAVRRAEAGLEVLAEAVPT</sequence>
<keyword evidence="1" id="KW-0436">Ligase</keyword>
<dbReference type="EMBL" id="JACJID010000004">
    <property type="protein sequence ID" value="MBA8928696.1"/>
    <property type="molecule type" value="Genomic_DNA"/>
</dbReference>
<evidence type="ECO:0000256" key="3">
    <source>
        <dbReference type="ARBA" id="ARBA00022840"/>
    </source>
</evidence>
<dbReference type="SUPFAM" id="SSF56059">
    <property type="entry name" value="Glutathione synthetase ATP-binding domain-like"/>
    <property type="match status" value="1"/>
</dbReference>
<evidence type="ECO:0000313" key="6">
    <source>
        <dbReference type="EMBL" id="MBA8928696.1"/>
    </source>
</evidence>
<feature type="domain" description="ATP-grasp" evidence="5">
    <location>
        <begin position="117"/>
        <end position="318"/>
    </location>
</feature>
<accession>A0ABR6BP58</accession>
<dbReference type="Pfam" id="PF13535">
    <property type="entry name" value="ATP-grasp_4"/>
    <property type="match status" value="1"/>
</dbReference>
<keyword evidence="3 4" id="KW-0067">ATP-binding</keyword>
<protein>
    <submittedName>
        <fullName evidence="6">Biotin carboxylase</fullName>
    </submittedName>
</protein>
<dbReference type="RefSeq" id="WP_182838993.1">
    <property type="nucleotide sequence ID" value="NZ_BAAABQ010000032.1"/>
</dbReference>
<dbReference type="InterPro" id="IPR052032">
    <property type="entry name" value="ATP-dep_AA_Ligase"/>
</dbReference>
<proteinExistence type="predicted"/>
<dbReference type="PANTHER" id="PTHR43585">
    <property type="entry name" value="FUMIPYRROLE BIOSYNTHESIS PROTEIN C"/>
    <property type="match status" value="1"/>
</dbReference>
<name>A0ABR6BP58_9PSEU</name>
<gene>
    <name evidence="6" type="ORF">BC739_005913</name>
</gene>
<dbReference type="PANTHER" id="PTHR43585:SF2">
    <property type="entry name" value="ATP-GRASP ENZYME FSQD"/>
    <property type="match status" value="1"/>
</dbReference>
<evidence type="ECO:0000256" key="1">
    <source>
        <dbReference type="ARBA" id="ARBA00022598"/>
    </source>
</evidence>
<dbReference type="InterPro" id="IPR011761">
    <property type="entry name" value="ATP-grasp"/>
</dbReference>
<evidence type="ECO:0000313" key="7">
    <source>
        <dbReference type="Proteomes" id="UP000517916"/>
    </source>
</evidence>
<dbReference type="NCBIfam" id="NF005543">
    <property type="entry name" value="PRK07206.1"/>
    <property type="match status" value="1"/>
</dbReference>
<dbReference type="PROSITE" id="PS50975">
    <property type="entry name" value="ATP_GRASP"/>
    <property type="match status" value="1"/>
</dbReference>
<evidence type="ECO:0000256" key="4">
    <source>
        <dbReference type="PROSITE-ProRule" id="PRU00409"/>
    </source>
</evidence>